<keyword evidence="3" id="KW-0804">Transcription</keyword>
<protein>
    <submittedName>
        <fullName evidence="5">MarR family winged helix-turn-helix transcriptional regulator</fullName>
    </submittedName>
</protein>
<dbReference type="EMBL" id="JBHSEK010000013">
    <property type="protein sequence ID" value="MFC4491414.1"/>
    <property type="molecule type" value="Genomic_DNA"/>
</dbReference>
<evidence type="ECO:0000256" key="2">
    <source>
        <dbReference type="ARBA" id="ARBA00023125"/>
    </source>
</evidence>
<dbReference type="Pfam" id="PF01047">
    <property type="entry name" value="MarR"/>
    <property type="match status" value="1"/>
</dbReference>
<dbReference type="InterPro" id="IPR036388">
    <property type="entry name" value="WH-like_DNA-bd_sf"/>
</dbReference>
<dbReference type="Proteomes" id="UP001595999">
    <property type="component" value="Unassembled WGS sequence"/>
</dbReference>
<dbReference type="RefSeq" id="WP_231465086.1">
    <property type="nucleotide sequence ID" value="NZ_JAJOHW010000166.1"/>
</dbReference>
<accession>A0ABV8ZUS0</accession>
<dbReference type="SUPFAM" id="SSF46785">
    <property type="entry name" value="Winged helix' DNA-binding domain"/>
    <property type="match status" value="1"/>
</dbReference>
<dbReference type="PROSITE" id="PS50995">
    <property type="entry name" value="HTH_MARR_2"/>
    <property type="match status" value="1"/>
</dbReference>
<dbReference type="PROSITE" id="PS01117">
    <property type="entry name" value="HTH_MARR_1"/>
    <property type="match status" value="1"/>
</dbReference>
<reference evidence="6" key="1">
    <citation type="journal article" date="2019" name="Int. J. Syst. Evol. Microbiol.">
        <title>The Global Catalogue of Microorganisms (GCM) 10K type strain sequencing project: providing services to taxonomists for standard genome sequencing and annotation.</title>
        <authorList>
            <consortium name="The Broad Institute Genomics Platform"/>
            <consortium name="The Broad Institute Genome Sequencing Center for Infectious Disease"/>
            <person name="Wu L."/>
            <person name="Ma J."/>
        </authorList>
    </citation>
    <scope>NUCLEOTIDE SEQUENCE [LARGE SCALE GENOMIC DNA]</scope>
    <source>
        <strain evidence="6">CGMCC 4.7608</strain>
    </source>
</reference>
<comment type="caution">
    <text evidence="5">The sequence shown here is derived from an EMBL/GenBank/DDBJ whole genome shotgun (WGS) entry which is preliminary data.</text>
</comment>
<name>A0ABV8ZUS0_9NEIS</name>
<evidence type="ECO:0000313" key="5">
    <source>
        <dbReference type="EMBL" id="MFC4491414.1"/>
    </source>
</evidence>
<dbReference type="InterPro" id="IPR036390">
    <property type="entry name" value="WH_DNA-bd_sf"/>
</dbReference>
<dbReference type="PRINTS" id="PR00598">
    <property type="entry name" value="HTHMARR"/>
</dbReference>
<evidence type="ECO:0000256" key="3">
    <source>
        <dbReference type="ARBA" id="ARBA00023163"/>
    </source>
</evidence>
<keyword evidence="2" id="KW-0238">DNA-binding</keyword>
<evidence type="ECO:0000256" key="1">
    <source>
        <dbReference type="ARBA" id="ARBA00023015"/>
    </source>
</evidence>
<dbReference type="PANTHER" id="PTHR33164:SF43">
    <property type="entry name" value="HTH-TYPE TRANSCRIPTIONAL REPRESSOR YETL"/>
    <property type="match status" value="1"/>
</dbReference>
<evidence type="ECO:0000259" key="4">
    <source>
        <dbReference type="PROSITE" id="PS50995"/>
    </source>
</evidence>
<feature type="domain" description="HTH marR-type" evidence="4">
    <location>
        <begin position="42"/>
        <end position="181"/>
    </location>
</feature>
<keyword evidence="6" id="KW-1185">Reference proteome</keyword>
<dbReference type="InterPro" id="IPR000835">
    <property type="entry name" value="HTH_MarR-typ"/>
</dbReference>
<dbReference type="InterPro" id="IPR039422">
    <property type="entry name" value="MarR/SlyA-like"/>
</dbReference>
<organism evidence="5 6">
    <name type="scientific">Chromobacterium aquaticum</name>
    <dbReference type="NCBI Taxonomy" id="467180"/>
    <lineage>
        <taxon>Bacteria</taxon>
        <taxon>Pseudomonadati</taxon>
        <taxon>Pseudomonadota</taxon>
        <taxon>Betaproteobacteria</taxon>
        <taxon>Neisseriales</taxon>
        <taxon>Chromobacteriaceae</taxon>
        <taxon>Chromobacterium</taxon>
    </lineage>
</organism>
<sequence length="186" mass="20461">MPADTDTPAVLPETSANSLEPAIVPHLHLLAHSAGADVDQNRAGLGLLLLWLGDDVLSAVNADLRAHEITETKLSVLMLFSLREMGWWQGGALTPSAIADYLGVTRSTVTGQLDWLERRGLLQRQLRDEDRRSLELYLTEAGSALLQQALPGFWRACQRLTAALDDSECAVLRPLLAKLWTRLKTD</sequence>
<dbReference type="InterPro" id="IPR023187">
    <property type="entry name" value="Tscrpt_reg_MarR-type_CS"/>
</dbReference>
<dbReference type="SMART" id="SM00347">
    <property type="entry name" value="HTH_MARR"/>
    <property type="match status" value="1"/>
</dbReference>
<keyword evidence="1" id="KW-0805">Transcription regulation</keyword>
<proteinExistence type="predicted"/>
<dbReference type="Gene3D" id="1.10.10.10">
    <property type="entry name" value="Winged helix-like DNA-binding domain superfamily/Winged helix DNA-binding domain"/>
    <property type="match status" value="1"/>
</dbReference>
<gene>
    <name evidence="5" type="ORF">ACFO0R_17530</name>
</gene>
<evidence type="ECO:0000313" key="6">
    <source>
        <dbReference type="Proteomes" id="UP001595999"/>
    </source>
</evidence>
<dbReference type="PANTHER" id="PTHR33164">
    <property type="entry name" value="TRANSCRIPTIONAL REGULATOR, MARR FAMILY"/>
    <property type="match status" value="1"/>
</dbReference>